<proteinExistence type="predicted"/>
<accession>A0A0P9DGX1</accession>
<name>A0A0P9DGX1_9CHLR</name>
<dbReference type="Gene3D" id="3.40.630.30">
    <property type="match status" value="1"/>
</dbReference>
<keyword evidence="3" id="KW-1185">Reference proteome</keyword>
<reference evidence="2 3" key="1">
    <citation type="submission" date="2015-09" db="EMBL/GenBank/DDBJ databases">
        <title>Draft genome sequence of Kouleothrix aurantiaca JCM 19913.</title>
        <authorList>
            <person name="Hemp J."/>
        </authorList>
    </citation>
    <scope>NUCLEOTIDE SEQUENCE [LARGE SCALE GENOMIC DNA]</scope>
    <source>
        <strain evidence="2 3">COM-B</strain>
    </source>
</reference>
<dbReference type="InterPro" id="IPR000182">
    <property type="entry name" value="GNAT_dom"/>
</dbReference>
<evidence type="ECO:0000313" key="2">
    <source>
        <dbReference type="EMBL" id="KPV49182.1"/>
    </source>
</evidence>
<comment type="caution">
    <text evidence="2">The sequence shown here is derived from an EMBL/GenBank/DDBJ whole genome shotgun (WGS) entry which is preliminary data.</text>
</comment>
<protein>
    <recommendedName>
        <fullName evidence="1">N-acetyltransferase domain-containing protein</fullName>
    </recommendedName>
</protein>
<sequence length="180" mass="20508">MLETARFRLRAFQEDDAPAIFRILSDQRVTRYFGSPPMSDPAAASRRVQRTQAAFAAHEGIRWAIVPREGGAFIGSCGFWRLIPEHHRAEIGYELAPEWWGQGVMTEVLRAVVAYGFSTMRLHSAEAQIHPDNTGSRRVLEKVGFMQEGYFRQSYYEPHNSEFTDAAVFSLLASEWQPPE</sequence>
<dbReference type="PROSITE" id="PS51186">
    <property type="entry name" value="GNAT"/>
    <property type="match status" value="1"/>
</dbReference>
<evidence type="ECO:0000259" key="1">
    <source>
        <dbReference type="PROSITE" id="PS51186"/>
    </source>
</evidence>
<dbReference type="AlphaFoldDB" id="A0A0P9DGX1"/>
<dbReference type="InterPro" id="IPR051531">
    <property type="entry name" value="N-acetyltransferase"/>
</dbReference>
<dbReference type="GO" id="GO:0016747">
    <property type="term" value="F:acyltransferase activity, transferring groups other than amino-acyl groups"/>
    <property type="evidence" value="ECO:0007669"/>
    <property type="project" value="InterPro"/>
</dbReference>
<dbReference type="Pfam" id="PF13302">
    <property type="entry name" value="Acetyltransf_3"/>
    <property type="match status" value="1"/>
</dbReference>
<dbReference type="InterPro" id="IPR016181">
    <property type="entry name" value="Acyl_CoA_acyltransferase"/>
</dbReference>
<organism evidence="2 3">
    <name type="scientific">Kouleothrix aurantiaca</name>
    <dbReference type="NCBI Taxonomy" id="186479"/>
    <lineage>
        <taxon>Bacteria</taxon>
        <taxon>Bacillati</taxon>
        <taxon>Chloroflexota</taxon>
        <taxon>Chloroflexia</taxon>
        <taxon>Chloroflexales</taxon>
        <taxon>Roseiflexineae</taxon>
        <taxon>Roseiflexaceae</taxon>
        <taxon>Kouleothrix</taxon>
    </lineage>
</organism>
<dbReference type="Proteomes" id="UP000050509">
    <property type="component" value="Unassembled WGS sequence"/>
</dbReference>
<dbReference type="EMBL" id="LJCR01002140">
    <property type="protein sequence ID" value="KPV49182.1"/>
    <property type="molecule type" value="Genomic_DNA"/>
</dbReference>
<dbReference type="PATRIC" id="fig|186479.3.peg.4070"/>
<gene>
    <name evidence="2" type="ORF">SE17_34080</name>
</gene>
<feature type="domain" description="N-acetyltransferase" evidence="1">
    <location>
        <begin position="7"/>
        <end position="174"/>
    </location>
</feature>
<dbReference type="PANTHER" id="PTHR43792">
    <property type="entry name" value="GNAT FAMILY, PUTATIVE (AFU_ORTHOLOGUE AFUA_3G00765)-RELATED-RELATED"/>
    <property type="match status" value="1"/>
</dbReference>
<dbReference type="CDD" id="cd04301">
    <property type="entry name" value="NAT_SF"/>
    <property type="match status" value="1"/>
</dbReference>
<dbReference type="SUPFAM" id="SSF55729">
    <property type="entry name" value="Acyl-CoA N-acyltransferases (Nat)"/>
    <property type="match status" value="1"/>
</dbReference>
<evidence type="ECO:0000313" key="3">
    <source>
        <dbReference type="Proteomes" id="UP000050509"/>
    </source>
</evidence>